<dbReference type="EMBL" id="UINC01080399">
    <property type="protein sequence ID" value="SVC23299.1"/>
    <property type="molecule type" value="Genomic_DNA"/>
</dbReference>
<organism evidence="1">
    <name type="scientific">marine metagenome</name>
    <dbReference type="NCBI Taxonomy" id="408172"/>
    <lineage>
        <taxon>unclassified sequences</taxon>
        <taxon>metagenomes</taxon>
        <taxon>ecological metagenomes</taxon>
    </lineage>
</organism>
<proteinExistence type="predicted"/>
<name>A0A382KGF6_9ZZZZ</name>
<protein>
    <submittedName>
        <fullName evidence="1">Uncharacterized protein</fullName>
    </submittedName>
</protein>
<evidence type="ECO:0000313" key="1">
    <source>
        <dbReference type="EMBL" id="SVC23299.1"/>
    </source>
</evidence>
<dbReference type="AlphaFoldDB" id="A0A382KGF6"/>
<sequence length="35" mass="3693">MPVRLAGEGGAGLIGIVANGDYRLDVARKKFVHVL</sequence>
<gene>
    <name evidence="1" type="ORF">METZ01_LOCUS276153</name>
</gene>
<accession>A0A382KGF6</accession>
<reference evidence="1" key="1">
    <citation type="submission" date="2018-05" db="EMBL/GenBank/DDBJ databases">
        <authorList>
            <person name="Lanie J.A."/>
            <person name="Ng W.-L."/>
            <person name="Kazmierczak K.M."/>
            <person name="Andrzejewski T.M."/>
            <person name="Davidsen T.M."/>
            <person name="Wayne K.J."/>
            <person name="Tettelin H."/>
            <person name="Glass J.I."/>
            <person name="Rusch D."/>
            <person name="Podicherti R."/>
            <person name="Tsui H.-C.T."/>
            <person name="Winkler M.E."/>
        </authorList>
    </citation>
    <scope>NUCLEOTIDE SEQUENCE</scope>
</reference>